<dbReference type="AlphaFoldDB" id="A0A077N2A3"/>
<name>A0A077N2A3_XENBV</name>
<comment type="caution">
    <text evidence="1">The sequence shown here is derived from an EMBL/GenBank/DDBJ whole genome shotgun (WGS) entry which is preliminary data.</text>
</comment>
<organism evidence="1">
    <name type="scientific">Xenorhabdus bovienii str. puntauvense</name>
    <dbReference type="NCBI Taxonomy" id="1398201"/>
    <lineage>
        <taxon>Bacteria</taxon>
        <taxon>Pseudomonadati</taxon>
        <taxon>Pseudomonadota</taxon>
        <taxon>Gammaproteobacteria</taxon>
        <taxon>Enterobacterales</taxon>
        <taxon>Morganellaceae</taxon>
        <taxon>Xenorhabdus</taxon>
    </lineage>
</organism>
<accession>A0A077N2A3</accession>
<dbReference type="EMBL" id="CBSW010000114">
    <property type="protein sequence ID" value="CDG96246.1"/>
    <property type="molecule type" value="Genomic_DNA"/>
</dbReference>
<dbReference type="Proteomes" id="UP000028511">
    <property type="component" value="Unassembled WGS sequence"/>
</dbReference>
<protein>
    <submittedName>
        <fullName evidence="1">Uncharacterized protein</fullName>
    </submittedName>
</protein>
<reference evidence="1" key="1">
    <citation type="submission" date="2013-07" db="EMBL/GenBank/DDBJ databases">
        <title>Sub-species coevolution in mutualistic symbiosis.</title>
        <authorList>
            <person name="Murfin K."/>
            <person name="Klassen J."/>
            <person name="Lee M."/>
            <person name="Forst S."/>
            <person name="Stock P."/>
            <person name="Goodrich-Blair H."/>
        </authorList>
    </citation>
    <scope>NUCLEOTIDE SEQUENCE [LARGE SCALE GENOMIC DNA]</scope>
    <source>
        <strain evidence="1">Puntauvense</strain>
    </source>
</reference>
<sequence>MHSVVGSAERIMSGIGGEMTNKNNDVMTDRELVDAAIKLAGKFYNIMGYQHREGFEYWKSPHPTEQAVFEMAIQAFEDIRGSDVWDAIESLEDEIQPDIS</sequence>
<proteinExistence type="predicted"/>
<gene>
    <name evidence="1" type="ORF">XBP1_2000004</name>
</gene>
<evidence type="ECO:0000313" key="1">
    <source>
        <dbReference type="EMBL" id="CDG96246.1"/>
    </source>
</evidence>
<dbReference type="HOGENOM" id="CLU_180883_0_0_6"/>